<keyword evidence="13" id="KW-0131">Cell cycle</keyword>
<keyword evidence="10" id="KW-0969">Cilium</keyword>
<dbReference type="PROSITE" id="PS50294">
    <property type="entry name" value="WD_REPEATS_REGION"/>
    <property type="match status" value="4"/>
</dbReference>
<keyword evidence="8" id="KW-0744">Spermatogenesis</keyword>
<dbReference type="GO" id="GO:0005737">
    <property type="term" value="C:cytoplasm"/>
    <property type="evidence" value="ECO:0007669"/>
    <property type="project" value="UniProtKB-SubCell"/>
</dbReference>
<feature type="region of interest" description="Disordered" evidence="15">
    <location>
        <begin position="1219"/>
        <end position="1240"/>
    </location>
</feature>
<evidence type="ECO:0000256" key="13">
    <source>
        <dbReference type="HAMAP-Rule" id="MF_03022"/>
    </source>
</evidence>
<feature type="domain" description="Dynein regulatory complex subunit 7 MORN" evidence="18">
    <location>
        <begin position="407"/>
        <end position="691"/>
    </location>
</feature>
<dbReference type="InterPro" id="IPR026962">
    <property type="entry name" value="KTNB1"/>
</dbReference>
<evidence type="ECO:0000256" key="11">
    <source>
        <dbReference type="ARBA" id="ARBA00023212"/>
    </source>
</evidence>
<keyword evidence="4 14" id="KW-0853">WD repeat</keyword>
<dbReference type="SMART" id="SM00320">
    <property type="entry name" value="WD40"/>
    <property type="match status" value="5"/>
</dbReference>
<evidence type="ECO:0000313" key="21">
    <source>
        <dbReference type="Proteomes" id="UP000031443"/>
    </source>
</evidence>
<evidence type="ECO:0000256" key="10">
    <source>
        <dbReference type="ARBA" id="ARBA00023069"/>
    </source>
</evidence>
<dbReference type="InterPro" id="IPR056290">
    <property type="entry name" value="CEPT76/DRC7_peptidase-like_dom"/>
</dbReference>
<keyword evidence="9" id="KW-0175">Coiled coil</keyword>
<dbReference type="Proteomes" id="UP000031443">
    <property type="component" value="Unassembled WGS sequence"/>
</dbReference>
<dbReference type="PANTHER" id="PTHR35249:SF2">
    <property type="entry name" value="DYNEIN REGULATORY COMPLEX SUBUNIT 7"/>
    <property type="match status" value="1"/>
</dbReference>
<evidence type="ECO:0000256" key="9">
    <source>
        <dbReference type="ARBA" id="ARBA00023054"/>
    </source>
</evidence>
<evidence type="ECO:0000256" key="1">
    <source>
        <dbReference type="ARBA" id="ARBA00004611"/>
    </source>
</evidence>
<keyword evidence="13" id="KW-0132">Cell division</keyword>
<keyword evidence="13" id="KW-0493">Microtubule</keyword>
<name>M7BAD7_CHEMY</name>
<keyword evidence="21" id="KW-1185">Reference proteome</keyword>
<evidence type="ECO:0000256" key="14">
    <source>
        <dbReference type="PROSITE-ProRule" id="PRU00221"/>
    </source>
</evidence>
<dbReference type="InterPro" id="IPR020472">
    <property type="entry name" value="WD40_PAC1"/>
</dbReference>
<dbReference type="InterPro" id="IPR019775">
    <property type="entry name" value="WD40_repeat_CS"/>
</dbReference>
<gene>
    <name evidence="13" type="primary">KATNB1</name>
    <name evidence="20" type="ORF">UY3_10324</name>
</gene>
<dbReference type="GO" id="GO:0031514">
    <property type="term" value="C:motile cilium"/>
    <property type="evidence" value="ECO:0007669"/>
    <property type="project" value="TreeGrafter"/>
</dbReference>
<dbReference type="FunFam" id="2.130.10.10:FF:001778">
    <property type="entry name" value="Katanin p80 WD40 repeat-containing subunit B1"/>
    <property type="match status" value="1"/>
</dbReference>
<feature type="domain" description="Dynein regulatory complex subunit 7 C-terminal" evidence="19">
    <location>
        <begin position="738"/>
        <end position="821"/>
    </location>
</feature>
<dbReference type="Pfam" id="PF24671">
    <property type="entry name" value="DRC7_C"/>
    <property type="match status" value="1"/>
</dbReference>
<evidence type="ECO:0000256" key="7">
    <source>
        <dbReference type="ARBA" id="ARBA00022846"/>
    </source>
</evidence>
<dbReference type="HAMAP" id="MF_03022">
    <property type="entry name" value="Katanin_p80_B1"/>
    <property type="match status" value="1"/>
</dbReference>
<protein>
    <recommendedName>
        <fullName evidence="13">Katanin p80 WD40 repeat-containing subunit B1</fullName>
        <shortName evidence="13">Katanin p80 subunit B1</shortName>
    </recommendedName>
    <alternativeName>
        <fullName evidence="13">p80 katanin</fullName>
    </alternativeName>
</protein>
<keyword evidence="13" id="KW-0498">Mitosis</keyword>
<dbReference type="InterPro" id="IPR015943">
    <property type="entry name" value="WD40/YVTN_repeat-like_dom_sf"/>
</dbReference>
<dbReference type="InterPro" id="IPR036322">
    <property type="entry name" value="WD40_repeat_dom_sf"/>
</dbReference>
<evidence type="ECO:0000256" key="2">
    <source>
        <dbReference type="ARBA" id="ARBA00010738"/>
    </source>
</evidence>
<keyword evidence="12" id="KW-0966">Cell projection</keyword>
<dbReference type="GO" id="GO:0008017">
    <property type="term" value="F:microtubule binding"/>
    <property type="evidence" value="ECO:0007669"/>
    <property type="project" value="UniProtKB-UniRule"/>
</dbReference>
<reference evidence="21" key="1">
    <citation type="journal article" date="2013" name="Nat. Genet.">
        <title>The draft genomes of soft-shell turtle and green sea turtle yield insights into the development and evolution of the turtle-specific body plan.</title>
        <authorList>
            <person name="Wang Z."/>
            <person name="Pascual-Anaya J."/>
            <person name="Zadissa A."/>
            <person name="Li W."/>
            <person name="Niimura Y."/>
            <person name="Huang Z."/>
            <person name="Li C."/>
            <person name="White S."/>
            <person name="Xiong Z."/>
            <person name="Fang D."/>
            <person name="Wang B."/>
            <person name="Ming Y."/>
            <person name="Chen Y."/>
            <person name="Zheng Y."/>
            <person name="Kuraku S."/>
            <person name="Pignatelli M."/>
            <person name="Herrero J."/>
            <person name="Beal K."/>
            <person name="Nozawa M."/>
            <person name="Li Q."/>
            <person name="Wang J."/>
            <person name="Zhang H."/>
            <person name="Yu L."/>
            <person name="Shigenobu S."/>
            <person name="Wang J."/>
            <person name="Liu J."/>
            <person name="Flicek P."/>
            <person name="Searle S."/>
            <person name="Wang J."/>
            <person name="Kuratani S."/>
            <person name="Yin Y."/>
            <person name="Aken B."/>
            <person name="Zhang G."/>
            <person name="Irie N."/>
        </authorList>
    </citation>
    <scope>NUCLEOTIDE SEQUENCE [LARGE SCALE GENOMIC DNA]</scope>
</reference>
<evidence type="ECO:0000256" key="15">
    <source>
        <dbReference type="SAM" id="MobiDB-lite"/>
    </source>
</evidence>
<proteinExistence type="inferred from homology"/>
<dbReference type="InterPro" id="IPR001680">
    <property type="entry name" value="WD40_rpt"/>
</dbReference>
<feature type="repeat" description="WD" evidence="14">
    <location>
        <begin position="974"/>
        <end position="1015"/>
    </location>
</feature>
<organism evidence="20 21">
    <name type="scientific">Chelonia mydas</name>
    <name type="common">Green sea-turtle</name>
    <name type="synonym">Chelonia agassizi</name>
    <dbReference type="NCBI Taxonomy" id="8469"/>
    <lineage>
        <taxon>Eukaryota</taxon>
        <taxon>Metazoa</taxon>
        <taxon>Chordata</taxon>
        <taxon>Craniata</taxon>
        <taxon>Vertebrata</taxon>
        <taxon>Euteleostomi</taxon>
        <taxon>Archelosauria</taxon>
        <taxon>Testudinata</taxon>
        <taxon>Testudines</taxon>
        <taxon>Cryptodira</taxon>
        <taxon>Durocryptodira</taxon>
        <taxon>Americhelydia</taxon>
        <taxon>Chelonioidea</taxon>
        <taxon>Cheloniidae</taxon>
        <taxon>Chelonia</taxon>
    </lineage>
</organism>
<feature type="repeat" description="WD" evidence="14">
    <location>
        <begin position="918"/>
        <end position="959"/>
    </location>
</feature>
<comment type="subcellular location">
    <subcellularLocation>
        <location evidence="1">Cytoplasm</location>
        <location evidence="1">Cytoskeleton</location>
        <location evidence="1">Flagellum axoneme</location>
    </subcellularLocation>
    <subcellularLocation>
        <location evidence="13">Cytoplasm</location>
    </subcellularLocation>
    <subcellularLocation>
        <location evidence="13">Cytoplasm</location>
        <location evidence="13">Cytoskeleton</location>
        <location evidence="13">Microtubule organizing center</location>
        <location evidence="13">Centrosome</location>
    </subcellularLocation>
    <subcellularLocation>
        <location evidence="13">Cytoplasm</location>
        <location evidence="13">Cytoskeleton</location>
        <location evidence="13">Spindle pole</location>
    </subcellularLocation>
    <subcellularLocation>
        <location evidence="13">Cytoplasm</location>
        <location evidence="13">Cytoskeleton</location>
    </subcellularLocation>
    <subcellularLocation>
        <location evidence="13">Cytoplasm</location>
        <location evidence="13">Cytoskeleton</location>
        <location evidence="13">Spindle</location>
    </subcellularLocation>
    <text evidence="13">Predominantly cytoplasmic. Localized to the interphase centrosome and mitotic spindle poles.</text>
</comment>
<accession>M7BAD7</accession>
<feature type="compositionally biased region" description="Pro residues" evidence="15">
    <location>
        <begin position="1183"/>
        <end position="1194"/>
    </location>
</feature>
<dbReference type="Pfam" id="PF00400">
    <property type="entry name" value="WD40"/>
    <property type="match status" value="5"/>
</dbReference>
<dbReference type="GO" id="GO:0000922">
    <property type="term" value="C:spindle pole"/>
    <property type="evidence" value="ECO:0007669"/>
    <property type="project" value="UniProtKB-SubCell"/>
</dbReference>
<dbReference type="eggNOG" id="ENOG502QRNZ">
    <property type="taxonomic scope" value="Eukaryota"/>
</dbReference>
<dbReference type="SUPFAM" id="SSF54001">
    <property type="entry name" value="Cysteine proteinases"/>
    <property type="match status" value="1"/>
</dbReference>
<evidence type="ECO:0000256" key="12">
    <source>
        <dbReference type="ARBA" id="ARBA00023273"/>
    </source>
</evidence>
<dbReference type="GO" id="GO:0030154">
    <property type="term" value="P:cell differentiation"/>
    <property type="evidence" value="ECO:0007669"/>
    <property type="project" value="UniProtKB-KW"/>
</dbReference>
<dbReference type="GO" id="GO:0008352">
    <property type="term" value="C:katanin complex"/>
    <property type="evidence" value="ECO:0007669"/>
    <property type="project" value="InterPro"/>
</dbReference>
<dbReference type="InterPro" id="IPR033551">
    <property type="entry name" value="DRC7/lobo"/>
</dbReference>
<keyword evidence="5" id="KW-0677">Repeat</keyword>
<feature type="region of interest" description="Disordered" evidence="15">
    <location>
        <begin position="1097"/>
        <end position="1197"/>
    </location>
</feature>
<dbReference type="InterPro" id="IPR028021">
    <property type="entry name" value="Katanin_C-terminal"/>
</dbReference>
<dbReference type="GO" id="GO:0005813">
    <property type="term" value="C:centrosome"/>
    <property type="evidence" value="ECO:0007669"/>
    <property type="project" value="UniProtKB-SubCell"/>
</dbReference>
<dbReference type="Gene3D" id="2.130.10.10">
    <property type="entry name" value="YVTN repeat-like/Quinoprotein amine dehydrogenase"/>
    <property type="match status" value="2"/>
</dbReference>
<evidence type="ECO:0000259" key="17">
    <source>
        <dbReference type="Pfam" id="PF24656"/>
    </source>
</evidence>
<dbReference type="GO" id="GO:0007283">
    <property type="term" value="P:spermatogenesis"/>
    <property type="evidence" value="ECO:0007669"/>
    <property type="project" value="UniProtKB-KW"/>
</dbReference>
<dbReference type="SUPFAM" id="SSF50978">
    <property type="entry name" value="WD40 repeat-like"/>
    <property type="match status" value="1"/>
</dbReference>
<dbReference type="PANTHER" id="PTHR35249">
    <property type="entry name" value="DYNEIN REGULATORY COMPLEX SUBUNIT 7"/>
    <property type="match status" value="1"/>
</dbReference>
<feature type="region of interest" description="Disordered" evidence="15">
    <location>
        <begin position="244"/>
        <end position="264"/>
    </location>
</feature>
<evidence type="ECO:0000259" key="16">
    <source>
        <dbReference type="Pfam" id="PF13925"/>
    </source>
</evidence>
<dbReference type="InterPro" id="IPR056292">
    <property type="entry name" value="DRC7_C"/>
</dbReference>
<dbReference type="FunFam" id="2.130.10.10:FF:000462">
    <property type="entry name" value="Katanin p80 WD40 repeat-containing subunit B1"/>
    <property type="match status" value="1"/>
</dbReference>
<evidence type="ECO:0000256" key="6">
    <source>
        <dbReference type="ARBA" id="ARBA00022782"/>
    </source>
</evidence>
<dbReference type="Pfam" id="PF24667">
    <property type="entry name" value="MORN_DRC7"/>
    <property type="match status" value="1"/>
</dbReference>
<evidence type="ECO:0000259" key="18">
    <source>
        <dbReference type="Pfam" id="PF24667"/>
    </source>
</evidence>
<keyword evidence="7" id="KW-0282">Flagellum</keyword>
<dbReference type="InterPro" id="IPR038765">
    <property type="entry name" value="Papain-like_cys_pep_sf"/>
</dbReference>
<dbReference type="STRING" id="8469.M7BAD7"/>
<comment type="similarity">
    <text evidence="2">Belongs to the DRC7 family.</text>
</comment>
<evidence type="ECO:0000256" key="3">
    <source>
        <dbReference type="ARBA" id="ARBA00022490"/>
    </source>
</evidence>
<dbReference type="EMBL" id="KB540019">
    <property type="protein sequence ID" value="EMP32535.1"/>
    <property type="molecule type" value="Genomic_DNA"/>
</dbReference>
<dbReference type="GO" id="GO:0005874">
    <property type="term" value="C:microtubule"/>
    <property type="evidence" value="ECO:0007669"/>
    <property type="project" value="UniProtKB-KW"/>
</dbReference>
<keyword evidence="3 13" id="KW-0963">Cytoplasm</keyword>
<keyword evidence="11 13" id="KW-0206">Cytoskeleton</keyword>
<dbReference type="PROSITE" id="PS00678">
    <property type="entry name" value="WD_REPEATS_1"/>
    <property type="match status" value="2"/>
</dbReference>
<feature type="compositionally biased region" description="Basic and acidic residues" evidence="15">
    <location>
        <begin position="1140"/>
        <end position="1174"/>
    </location>
</feature>
<dbReference type="PROSITE" id="PS50082">
    <property type="entry name" value="WD_REPEATS_2"/>
    <property type="match status" value="4"/>
</dbReference>
<feature type="repeat" description="WD" evidence="14">
    <location>
        <begin position="833"/>
        <end position="875"/>
    </location>
</feature>
<evidence type="ECO:0000256" key="5">
    <source>
        <dbReference type="ARBA" id="ARBA00022737"/>
    </source>
</evidence>
<dbReference type="CDD" id="cd00200">
    <property type="entry name" value="WD40"/>
    <property type="match status" value="1"/>
</dbReference>
<dbReference type="InterPro" id="IPR056291">
    <property type="entry name" value="MORN_DRC7"/>
</dbReference>
<evidence type="ECO:0000259" key="19">
    <source>
        <dbReference type="Pfam" id="PF24671"/>
    </source>
</evidence>
<comment type="similarity">
    <text evidence="13">Belongs to the WD repeat KATNB1 family.</text>
</comment>
<dbReference type="GO" id="GO:0030317">
    <property type="term" value="P:flagellated sperm motility"/>
    <property type="evidence" value="ECO:0007669"/>
    <property type="project" value="TreeGrafter"/>
</dbReference>
<feature type="domain" description="CEP76/DRC7 peptidase-like" evidence="17">
    <location>
        <begin position="276"/>
        <end position="349"/>
    </location>
</feature>
<evidence type="ECO:0000256" key="8">
    <source>
        <dbReference type="ARBA" id="ARBA00022871"/>
    </source>
</evidence>
<evidence type="ECO:0000256" key="4">
    <source>
        <dbReference type="ARBA" id="ARBA00022574"/>
    </source>
</evidence>
<dbReference type="PRINTS" id="PR00320">
    <property type="entry name" value="GPROTEINBRPT"/>
</dbReference>
<dbReference type="GO" id="GO:0051301">
    <property type="term" value="P:cell division"/>
    <property type="evidence" value="ECO:0007669"/>
    <property type="project" value="UniProtKB-KW"/>
</dbReference>
<evidence type="ECO:0000313" key="20">
    <source>
        <dbReference type="EMBL" id="EMP32535.1"/>
    </source>
</evidence>
<dbReference type="GO" id="GO:0051013">
    <property type="term" value="P:microtubule severing"/>
    <property type="evidence" value="ECO:0007669"/>
    <property type="project" value="UniProtKB-UniRule"/>
</dbReference>
<comment type="function">
    <text evidence="13">Participates in a complex which severs microtubules in an ATP-dependent manner. May act to target the enzymatic subunit of this complex to sites of action such as the centrosome. Microtubule severing may promote rapid reorganization of cellular microtubule arrays and the release of microtubules from the centrosome following nucleation.</text>
</comment>
<keyword evidence="6" id="KW-0221">Differentiation</keyword>
<dbReference type="Pfam" id="PF24656">
    <property type="entry name" value="CEPT76_peptidase"/>
    <property type="match status" value="1"/>
</dbReference>
<feature type="repeat" description="WD" evidence="14">
    <location>
        <begin position="876"/>
        <end position="917"/>
    </location>
</feature>
<comment type="subunit">
    <text evidence="13">Interacts with KATNA1. This interaction enhances the microtubule binding and severing activity of KATNA1 and also targets this activity to the centrosome.</text>
</comment>
<dbReference type="Pfam" id="PF13925">
    <property type="entry name" value="Katanin_con80"/>
    <property type="match status" value="1"/>
</dbReference>
<feature type="domain" description="Katanin p80 subunit C-terminal" evidence="16">
    <location>
        <begin position="1333"/>
        <end position="1462"/>
    </location>
</feature>
<sequence>MEVLRENGEQEEEEKKVLVISNELQDLEEKLSRIKVHIPDVVPEFDWNSIDTSQLPASYKMNSAKEQMLLQLADNFHRQYAHLCPDRQPLFLHPLNECGVEKFVSTTVRPTLQPYPELYNWDGCAQFVSDYLTMEPLSSPITPPSYLPSPTTILKYQRGNCFGFSVLLCSLLIGAGYDAYCVNGYATREICMMDETREVCPLLEKSKKVLKEPVKEKAKKYAVKPPRDLRSKFELQQVSKKEADIKAAQKKKQKEEEERVLEAEKPTPDPLYGLRVHAWVLVLSGKREVPESFFIDPFTAHSYSTSDDHFLGIESIWNHKNYWVNMQDCWNGCKDLTFDLGDPVRWEFMLLGTDKPLLLLPEEEEEELADEDLDDFDKEEEEKGFDMPPSWVDLIQISRKEFETRCPQGKKVIQYKSAKLEKWAPYLNSNGLVKRLTVYEDPECVRVLEVKGWFENREDMMNMRQLNKKTEVTTEYFSPGHIQGLKAHSYKTMEPETERTMEFYSETRVDGLQKRVENAKEMTEYFEGRPDFLHYRHTVFGRRTKRAQMVLINTELNARPIVQIKEQFHRNPEKPADEDVAERIFMILEGRIMLTYHCKDDYITASKKEFIKWKDVDNKGNKVIMTSDMCISYQVGSSVKNKKLLHLYEMMLKLMEEEKQLRHQVWESETEVLEILKIREEEAAASKLTVSMYDTERNEKSKQQRETMERLMLEERQRQVEQDLDYLAPFLIQMGSTEKMSKWQALRLKEDCLNDFKHHLIDKANLIQARFEKETQELQKKQQWYQQNQLSMTLEDEDAYLTYCSDAMFRIRILEIRLNSHVGPRILERQEEITAHSSNVSSLVLGKSSGRLLATGGEDCRVNIWSVNKPNCIISLTGHTTPVESVRINTNEELIVAGSQSGSIRVWDLEAAKILRTLMGHKANICSLDFHPFGSFVASGSLDTNIKLWDVRRKGCVFRYKLWDLAAGKIMFEFTGHTGPVNVVEFHPNEYLLASGSADRTVRFWDLEKFQVVSCIEEEATPVRCVLFNPDGCCLYSGYQDSLRVYGWEPERCFDVVLVTWGKVADLSICNNQLIGVSVSQSTVSSFVVDLSRVTKSGSGLHGPIKDDRPLAQPTPTGSSLRRIYDRPSTTCSKPQRVKHNSESERRSPSSEDDRDEKESKAEIQNPEDYKEIFQPKNSITRTPPPKSEPFPAPPEDEPIIIKEAAKPSQVVDIQTPLPNQENPGLVQRPPIASSTPVTRAEPSVIPAARNAPIGLKASDFLPAVKNQSQCEIVDEEAMSQIRKGHETMCVVLTSRHKNLDTVRAMWSTGDIKARKWDLLAFRDRSDLLCGVETSVDSAVAINDLSVIVDLLNIVNQKASLWKLDLCTIILPQIEKLLQSKYESYVQTGCTSLKLILQRFLPLITDILAAPPSVGVDITREERLHKCKLCYKQLKNISNIIKNKSGLSGRHGSAFRELHLLMAVFE</sequence>